<feature type="domain" description="SCP" evidence="2">
    <location>
        <begin position="100"/>
        <end position="240"/>
    </location>
</feature>
<evidence type="ECO:0000256" key="1">
    <source>
        <dbReference type="SAM" id="SignalP"/>
    </source>
</evidence>
<evidence type="ECO:0000313" key="4">
    <source>
        <dbReference type="RefSeq" id="XP_031564747.1"/>
    </source>
</evidence>
<dbReference type="InterPro" id="IPR034113">
    <property type="entry name" value="SCP_GAPR1-like"/>
</dbReference>
<dbReference type="SUPFAM" id="SSF55797">
    <property type="entry name" value="PR-1-like"/>
    <property type="match status" value="1"/>
</dbReference>
<proteinExistence type="predicted"/>
<dbReference type="CDD" id="cd05382">
    <property type="entry name" value="CAP_GAPR1-like"/>
    <property type="match status" value="1"/>
</dbReference>
<dbReference type="KEGG" id="aten:116300116"/>
<dbReference type="SMART" id="SM00198">
    <property type="entry name" value="SCP"/>
    <property type="match status" value="1"/>
</dbReference>
<dbReference type="Proteomes" id="UP000515163">
    <property type="component" value="Unplaced"/>
</dbReference>
<protein>
    <submittedName>
        <fullName evidence="4 5">Ectin-like</fullName>
    </submittedName>
</protein>
<dbReference type="Gene3D" id="3.40.33.10">
    <property type="entry name" value="CAP"/>
    <property type="match status" value="1"/>
</dbReference>
<dbReference type="GeneID" id="116300116"/>
<sequence>MILIGVVLVMVFEYTEGSVYANYGYGQRYPSYPWSYQTPYQFNDQPRPLPPQRPIITPQRPVIPGSPQWKRLQFIKKYQAFQRSRTGGIEFGPKSKEILWFEKEALTHHNSHRHLHQVDGLTLDHDLSRQAAQFARSLADSMKIEHSNVIQRLNQHENIAVGCRVAGPGLTALEAVKYWYQTICYHNWVQSQPNAKARPFTNMIWKSSNKFGIGFARFKTNDGFNCSVIVARYSPSNGQNSDFSSNVNKGLFEPVSCQYVNNRDKPDFIEPDEKDCKVSNDHHGQIVNQDASCTFSQLFSAFGASRRRGKLSFRVVL</sequence>
<dbReference type="InterPro" id="IPR014044">
    <property type="entry name" value="CAP_dom"/>
</dbReference>
<evidence type="ECO:0000259" key="2">
    <source>
        <dbReference type="SMART" id="SM00198"/>
    </source>
</evidence>
<dbReference type="AlphaFoldDB" id="A0A6P8I9P0"/>
<dbReference type="OrthoDB" id="5960061at2759"/>
<evidence type="ECO:0000313" key="5">
    <source>
        <dbReference type="RefSeq" id="XP_031564748.1"/>
    </source>
</evidence>
<gene>
    <name evidence="4 5" type="primary">LOC116300116</name>
</gene>
<dbReference type="PANTHER" id="PTHR10334">
    <property type="entry name" value="CYSTEINE-RICH SECRETORY PROTEIN-RELATED"/>
    <property type="match status" value="1"/>
</dbReference>
<dbReference type="InterPro" id="IPR035940">
    <property type="entry name" value="CAP_sf"/>
</dbReference>
<dbReference type="RefSeq" id="XP_031564747.1">
    <property type="nucleotide sequence ID" value="XM_031708887.1"/>
</dbReference>
<keyword evidence="3" id="KW-1185">Reference proteome</keyword>
<feature type="chain" id="PRO_5044653150" evidence="1">
    <location>
        <begin position="18"/>
        <end position="317"/>
    </location>
</feature>
<evidence type="ECO:0000313" key="3">
    <source>
        <dbReference type="Proteomes" id="UP000515163"/>
    </source>
</evidence>
<accession>A0A6P8I9P0</accession>
<organism evidence="3 5">
    <name type="scientific">Actinia tenebrosa</name>
    <name type="common">Australian red waratah sea anemone</name>
    <dbReference type="NCBI Taxonomy" id="6105"/>
    <lineage>
        <taxon>Eukaryota</taxon>
        <taxon>Metazoa</taxon>
        <taxon>Cnidaria</taxon>
        <taxon>Anthozoa</taxon>
        <taxon>Hexacorallia</taxon>
        <taxon>Actiniaria</taxon>
        <taxon>Actiniidae</taxon>
        <taxon>Actinia</taxon>
    </lineage>
</organism>
<keyword evidence="1" id="KW-0732">Signal</keyword>
<name>A0A6P8I9P0_ACTTE</name>
<feature type="signal peptide" evidence="1">
    <location>
        <begin position="1"/>
        <end position="17"/>
    </location>
</feature>
<dbReference type="InterPro" id="IPR001283">
    <property type="entry name" value="CRISP-related"/>
</dbReference>
<dbReference type="RefSeq" id="XP_031564748.1">
    <property type="nucleotide sequence ID" value="XM_031708888.1"/>
</dbReference>
<dbReference type="Pfam" id="PF00188">
    <property type="entry name" value="CAP"/>
    <property type="match status" value="1"/>
</dbReference>
<reference evidence="4 5" key="1">
    <citation type="submission" date="2025-04" db="UniProtKB">
        <authorList>
            <consortium name="RefSeq"/>
        </authorList>
    </citation>
    <scope>IDENTIFICATION</scope>
    <source>
        <tissue evidence="4 5">Tentacle</tissue>
    </source>
</reference>